<comment type="cofactor">
    <cofactor evidence="1">
        <name>Zn(2+)</name>
        <dbReference type="ChEBI" id="CHEBI:29105"/>
    </cofactor>
    <text evidence="1">Binds 1 zinc ion per subunit.</text>
</comment>
<proteinExistence type="predicted"/>
<evidence type="ECO:0000313" key="4">
    <source>
        <dbReference type="Proteomes" id="UP000184225"/>
    </source>
</evidence>
<dbReference type="InterPro" id="IPR036388">
    <property type="entry name" value="WH-like_DNA-bd_sf"/>
</dbReference>
<dbReference type="InterPro" id="IPR036390">
    <property type="entry name" value="WH_DNA-bd_sf"/>
</dbReference>
<accession>A0A1M6C4G2</accession>
<evidence type="ECO:0000313" key="3">
    <source>
        <dbReference type="EMBL" id="SHI55843.1"/>
    </source>
</evidence>
<dbReference type="AlphaFoldDB" id="A0A1M6C4G2"/>
<name>A0A1M6C4G2_9FLAO</name>
<protein>
    <submittedName>
        <fullName evidence="3">Fur family transcriptional regulator, ferric uptake regulator</fullName>
    </submittedName>
</protein>
<keyword evidence="1" id="KW-0862">Zinc</keyword>
<evidence type="ECO:0000256" key="1">
    <source>
        <dbReference type="PIRSR" id="PIRSR602481-1"/>
    </source>
</evidence>
<evidence type="ECO:0000256" key="2">
    <source>
        <dbReference type="PIRSR" id="PIRSR602481-2"/>
    </source>
</evidence>
<dbReference type="OrthoDB" id="594893at2"/>
<dbReference type="Gene3D" id="1.10.10.10">
    <property type="entry name" value="Winged helix-like DNA-binding domain superfamily/Winged helix DNA-binding domain"/>
    <property type="match status" value="1"/>
</dbReference>
<organism evidence="3 4">
    <name type="scientific">Mesonia phycicola</name>
    <dbReference type="NCBI Taxonomy" id="579105"/>
    <lineage>
        <taxon>Bacteria</taxon>
        <taxon>Pseudomonadati</taxon>
        <taxon>Bacteroidota</taxon>
        <taxon>Flavobacteriia</taxon>
        <taxon>Flavobacteriales</taxon>
        <taxon>Flavobacteriaceae</taxon>
        <taxon>Mesonia</taxon>
    </lineage>
</organism>
<dbReference type="GO" id="GO:0003700">
    <property type="term" value="F:DNA-binding transcription factor activity"/>
    <property type="evidence" value="ECO:0007669"/>
    <property type="project" value="InterPro"/>
</dbReference>
<dbReference type="InterPro" id="IPR002481">
    <property type="entry name" value="FUR"/>
</dbReference>
<feature type="binding site" evidence="1">
    <location>
        <position position="87"/>
    </location>
    <ligand>
        <name>Zn(2+)</name>
        <dbReference type="ChEBI" id="CHEBI:29105"/>
    </ligand>
</feature>
<feature type="binding site" evidence="1">
    <location>
        <position position="90"/>
    </location>
    <ligand>
        <name>Zn(2+)</name>
        <dbReference type="ChEBI" id="CHEBI:29105"/>
    </ligand>
</feature>
<keyword evidence="4" id="KW-1185">Reference proteome</keyword>
<dbReference type="RefSeq" id="WP_073148687.1">
    <property type="nucleotide sequence ID" value="NZ_FQYY01000002.1"/>
</dbReference>
<feature type="binding site" evidence="2">
    <location>
        <position position="78"/>
    </location>
    <ligand>
        <name>Fe cation</name>
        <dbReference type="ChEBI" id="CHEBI:24875"/>
    </ligand>
</feature>
<keyword evidence="2" id="KW-0408">Iron</keyword>
<keyword evidence="1" id="KW-0479">Metal-binding</keyword>
<reference evidence="3 4" key="1">
    <citation type="submission" date="2016-11" db="EMBL/GenBank/DDBJ databases">
        <authorList>
            <person name="Jaros S."/>
            <person name="Januszkiewicz K."/>
            <person name="Wedrychowicz H."/>
        </authorList>
    </citation>
    <scope>NUCLEOTIDE SEQUENCE [LARGE SCALE GENOMIC DNA]</scope>
    <source>
        <strain evidence="3 4">DSM 21425</strain>
    </source>
</reference>
<dbReference type="EMBL" id="FQYY01000002">
    <property type="protein sequence ID" value="SHI55843.1"/>
    <property type="molecule type" value="Genomic_DNA"/>
</dbReference>
<dbReference type="STRING" id="579105.SAMN04488096_102358"/>
<comment type="cofactor">
    <cofactor evidence="2">
        <name>Mn(2+)</name>
        <dbReference type="ChEBI" id="CHEBI:29035"/>
    </cofactor>
    <cofactor evidence="2">
        <name>Fe(2+)</name>
        <dbReference type="ChEBI" id="CHEBI:29033"/>
    </cofactor>
    <text evidence="2">Binds 1 Mn(2+) or Fe(2+) ion per subunit.</text>
</comment>
<dbReference type="SUPFAM" id="SSF46785">
    <property type="entry name" value="Winged helix' DNA-binding domain"/>
    <property type="match status" value="1"/>
</dbReference>
<feature type="binding site" evidence="1">
    <location>
        <position position="124"/>
    </location>
    <ligand>
        <name>Zn(2+)</name>
        <dbReference type="ChEBI" id="CHEBI:29105"/>
    </ligand>
</feature>
<dbReference type="GO" id="GO:0046872">
    <property type="term" value="F:metal ion binding"/>
    <property type="evidence" value="ECO:0007669"/>
    <property type="project" value="UniProtKB-KW"/>
</dbReference>
<sequence length="126" mass="14378">MEIIRKTKSVKLILNQFEQRDSAISTVDLIEKLNSEINKTTVYRILDKLEYSGVLHSFLGLNGIRWYAKCKNCSTSHHSDLHPHFQCTSCGKVDCLDIKITMPTIPNREVTSSQFLLQGKCERCSS</sequence>
<dbReference type="Pfam" id="PF01475">
    <property type="entry name" value="FUR"/>
    <property type="match status" value="1"/>
</dbReference>
<dbReference type="Proteomes" id="UP000184225">
    <property type="component" value="Unassembled WGS sequence"/>
</dbReference>
<feature type="binding site" evidence="1">
    <location>
        <position position="121"/>
    </location>
    <ligand>
        <name>Zn(2+)</name>
        <dbReference type="ChEBI" id="CHEBI:29105"/>
    </ligand>
</feature>
<gene>
    <name evidence="3" type="ORF">SAMN04488096_102358</name>
</gene>